<evidence type="ECO:0000256" key="3">
    <source>
        <dbReference type="ARBA" id="ARBA00023136"/>
    </source>
</evidence>
<feature type="compositionally biased region" description="Basic and acidic residues" evidence="6">
    <location>
        <begin position="65"/>
        <end position="75"/>
    </location>
</feature>
<keyword evidence="3" id="KW-0472">Membrane</keyword>
<dbReference type="InterPro" id="IPR010305">
    <property type="entry name" value="YgdI/YgdR-like"/>
</dbReference>
<evidence type="ECO:0000313" key="9">
    <source>
        <dbReference type="EMBL" id="ARJ43167.1"/>
    </source>
</evidence>
<dbReference type="Gene3D" id="2.30.30.100">
    <property type="match status" value="1"/>
</dbReference>
<keyword evidence="4" id="KW-0564">Palmitate</keyword>
<evidence type="ECO:0000256" key="2">
    <source>
        <dbReference type="ARBA" id="ARBA00022729"/>
    </source>
</evidence>
<keyword evidence="2 7" id="KW-0732">Signal</keyword>
<dbReference type="Proteomes" id="UP000192900">
    <property type="component" value="Chromosome"/>
</dbReference>
<name>A0A1W6B7W9_9GAMM</name>
<dbReference type="NCBIfam" id="NF033216">
    <property type="entry name" value="lipo_YgdI_YgdR"/>
    <property type="match status" value="1"/>
</dbReference>
<evidence type="ECO:0000256" key="6">
    <source>
        <dbReference type="SAM" id="MobiDB-lite"/>
    </source>
</evidence>
<evidence type="ECO:0000256" key="7">
    <source>
        <dbReference type="SAM" id="SignalP"/>
    </source>
</evidence>
<dbReference type="OrthoDB" id="6520455at2"/>
<evidence type="ECO:0000256" key="5">
    <source>
        <dbReference type="ARBA" id="ARBA00023288"/>
    </source>
</evidence>
<keyword evidence="5" id="KW-0449">Lipoprotein</keyword>
<organism evidence="9 10">
    <name type="scientific">Pantoea alhagi</name>
    <dbReference type="NCBI Taxonomy" id="1891675"/>
    <lineage>
        <taxon>Bacteria</taxon>
        <taxon>Pseudomonadati</taxon>
        <taxon>Pseudomonadota</taxon>
        <taxon>Gammaproteobacteria</taxon>
        <taxon>Enterobacterales</taxon>
        <taxon>Erwiniaceae</taxon>
        <taxon>Pantoea</taxon>
    </lineage>
</organism>
<dbReference type="AlphaFoldDB" id="A0A1W6B7W9"/>
<feature type="region of interest" description="Disordered" evidence="6">
    <location>
        <begin position="55"/>
        <end position="75"/>
    </location>
</feature>
<evidence type="ECO:0000256" key="4">
    <source>
        <dbReference type="ARBA" id="ARBA00023139"/>
    </source>
</evidence>
<evidence type="ECO:0000256" key="1">
    <source>
        <dbReference type="ARBA" id="ARBA00022475"/>
    </source>
</evidence>
<dbReference type="RefSeq" id="WP_085071223.1">
    <property type="nucleotide sequence ID" value="NZ_CP019706.1"/>
</dbReference>
<protein>
    <recommendedName>
        <fullName evidence="8">Lipoprotein YgdI/YgdR-like SH3-like domain-containing protein</fullName>
    </recommendedName>
</protein>
<dbReference type="Pfam" id="PF06004">
    <property type="entry name" value="DUF903"/>
    <property type="match status" value="1"/>
</dbReference>
<evidence type="ECO:0000313" key="10">
    <source>
        <dbReference type="Proteomes" id="UP000192900"/>
    </source>
</evidence>
<keyword evidence="10" id="KW-1185">Reference proteome</keyword>
<dbReference type="KEGG" id="palh:B1H58_14765"/>
<dbReference type="SUPFAM" id="SSF50182">
    <property type="entry name" value="Sm-like ribonucleoproteins"/>
    <property type="match status" value="1"/>
</dbReference>
<keyword evidence="1" id="KW-1003">Cell membrane</keyword>
<feature type="signal peptide" evidence="7">
    <location>
        <begin position="1"/>
        <end position="18"/>
    </location>
</feature>
<gene>
    <name evidence="9" type="ORF">B1H58_14765</name>
</gene>
<feature type="domain" description="Lipoprotein YgdI/YgdR-like SH3-like" evidence="8">
    <location>
        <begin position="24"/>
        <end position="72"/>
    </location>
</feature>
<reference evidence="9 10" key="1">
    <citation type="submission" date="2017-02" db="EMBL/GenBank/DDBJ databases">
        <title>Complete genome sequence of the drought resistance-promoting endophyte Pantoea alhagi LTYR-11Z.</title>
        <authorList>
            <person name="Zhang L."/>
        </authorList>
    </citation>
    <scope>NUCLEOTIDE SEQUENCE [LARGE SCALE GENOMIC DNA]</scope>
    <source>
        <strain evidence="9 10">LTYR-11Z</strain>
    </source>
</reference>
<dbReference type="STRING" id="1891675.B1H58_14765"/>
<proteinExistence type="predicted"/>
<feature type="chain" id="PRO_5013389118" description="Lipoprotein YgdI/YgdR-like SH3-like domain-containing protein" evidence="7">
    <location>
        <begin position="19"/>
        <end position="75"/>
    </location>
</feature>
<dbReference type="EMBL" id="CP019706">
    <property type="protein sequence ID" value="ARJ43167.1"/>
    <property type="molecule type" value="Genomic_DNA"/>
</dbReference>
<sequence>MKKTALLAFAFAAALPLAGCSSSNYTIHTNDGRTIVSDGKPKEDNATGLIKYKDANGNEQQINRSDVKSMTEIPH</sequence>
<accession>A0A1W6B7W9</accession>
<evidence type="ECO:0000259" key="8">
    <source>
        <dbReference type="Pfam" id="PF06004"/>
    </source>
</evidence>
<dbReference type="PANTHER" id="PTHR37011:SF2">
    <property type="entry name" value="LIPOPROTEIN"/>
    <property type="match status" value="1"/>
</dbReference>
<dbReference type="InterPro" id="IPR010920">
    <property type="entry name" value="LSM_dom_sf"/>
</dbReference>
<dbReference type="PANTHER" id="PTHR37011">
    <property type="entry name" value="POT FAMILY PEPTIDE TRANSPORT PROTEIN-RELATED"/>
    <property type="match status" value="1"/>
</dbReference>
<dbReference type="InterPro" id="IPR047807">
    <property type="entry name" value="YgdI/YgdR-like_SH3-like"/>
</dbReference>